<dbReference type="Proteomes" id="UP000887540">
    <property type="component" value="Unplaced"/>
</dbReference>
<keyword evidence="4" id="KW-1185">Reference proteome</keyword>
<evidence type="ECO:0000313" key="4">
    <source>
        <dbReference type="Proteomes" id="UP000887540"/>
    </source>
</evidence>
<dbReference type="InterPro" id="IPR011146">
    <property type="entry name" value="HIT-like"/>
</dbReference>
<feature type="domain" description="HIT" evidence="3">
    <location>
        <begin position="19"/>
        <end position="86"/>
    </location>
</feature>
<dbReference type="InterPro" id="IPR036265">
    <property type="entry name" value="HIT-like_sf"/>
</dbReference>
<evidence type="ECO:0000259" key="3">
    <source>
        <dbReference type="PROSITE" id="PS51084"/>
    </source>
</evidence>
<dbReference type="InterPro" id="IPR001310">
    <property type="entry name" value="Histidine_triad_HIT"/>
</dbReference>
<sequence>MAQEIIKAQTAPETTHDTIFDKIIRKELPANLIYEDDELIAFYDKFPQAPIHFLVIPKKHISTIDHAEEEDTVLLGKLLLAARKLATEQNLEEGRTVYYWVKRFDDGDEQIEDHKRSGRPPKLVDKSVLLVINALKNNPSMSIRSIAEATGLSHGMIQRILSVRLNAKKVDDNWALPSPEILQKMGYFEENEEIEQEPTSSIHSIENAIQNEIEKLTSQSNFLDTLSKLESNEGMDNSNISTNALEELLTSFLSAATASSGNLEEHENSESPNSTMGSTQNFDNLPSYMRRTRALRMHRYRNEYTTMYPGITPSAKGEEYFYCTQCNRHFMLAARGPSEIRRHLAFDKQRLQNGAEKGDSSLEANAPKKKQQFKMYRYRDHYTEMFPEIQRSFYGERYYYCLVCDKHLTLRANGVRAIRDHIKNSKHKTALDKIGGIDAIPGLQKEREVKLIEEENEEKKRNNHSFPESDDILSNKKQEEFSNISALKKYQWVIIWSGWKNKKNAVEIHAELKISFGPSAEPLVKVINLLKRFDKGDEFIEQEIGLSYENAKHENLIDHTPNGFSMEDMKPPKLTKMIKIKSQTALVDNLEDSASMGTYGDPEEQAKLLLQHLQMIQQSLFLNKEDNSGIDISDE</sequence>
<comment type="caution">
    <text evidence="1">Lacks conserved residue(s) required for the propagation of feature annotation.</text>
</comment>
<dbReference type="AlphaFoldDB" id="A0A914DXW9"/>
<dbReference type="PANTHER" id="PTHR23089">
    <property type="entry name" value="HISTIDINE TRIAD HIT PROTEIN"/>
    <property type="match status" value="1"/>
</dbReference>
<evidence type="ECO:0000256" key="1">
    <source>
        <dbReference type="PROSITE-ProRule" id="PRU00464"/>
    </source>
</evidence>
<reference evidence="5" key="1">
    <citation type="submission" date="2022-11" db="UniProtKB">
        <authorList>
            <consortium name="WormBaseParasite"/>
        </authorList>
    </citation>
    <scope>IDENTIFICATION</scope>
</reference>
<name>A0A914DXW9_9BILA</name>
<feature type="region of interest" description="Disordered" evidence="2">
    <location>
        <begin position="259"/>
        <end position="284"/>
    </location>
</feature>
<accession>A0A914DXW9</accession>
<protein>
    <submittedName>
        <fullName evidence="5">HIT domain-containing protein</fullName>
    </submittedName>
</protein>
<evidence type="ECO:0000256" key="2">
    <source>
        <dbReference type="SAM" id="MobiDB-lite"/>
    </source>
</evidence>
<organism evidence="4 5">
    <name type="scientific">Acrobeloides nanus</name>
    <dbReference type="NCBI Taxonomy" id="290746"/>
    <lineage>
        <taxon>Eukaryota</taxon>
        <taxon>Metazoa</taxon>
        <taxon>Ecdysozoa</taxon>
        <taxon>Nematoda</taxon>
        <taxon>Chromadorea</taxon>
        <taxon>Rhabditida</taxon>
        <taxon>Tylenchina</taxon>
        <taxon>Cephalobomorpha</taxon>
        <taxon>Cephaloboidea</taxon>
        <taxon>Cephalobidae</taxon>
        <taxon>Acrobeloides</taxon>
    </lineage>
</organism>
<feature type="compositionally biased region" description="Polar residues" evidence="2">
    <location>
        <begin position="270"/>
        <end position="284"/>
    </location>
</feature>
<evidence type="ECO:0000313" key="5">
    <source>
        <dbReference type="WBParaSite" id="ACRNAN_scaffold45.g27355.t1"/>
    </source>
</evidence>
<dbReference type="PROSITE" id="PS51084">
    <property type="entry name" value="HIT_2"/>
    <property type="match status" value="1"/>
</dbReference>
<dbReference type="PRINTS" id="PR00332">
    <property type="entry name" value="HISTRIAD"/>
</dbReference>
<dbReference type="Pfam" id="PF11969">
    <property type="entry name" value="DcpS_C"/>
    <property type="match status" value="1"/>
</dbReference>
<dbReference type="WBParaSite" id="ACRNAN_scaffold45.g27355.t1">
    <property type="protein sequence ID" value="ACRNAN_scaffold45.g27355.t1"/>
    <property type="gene ID" value="ACRNAN_scaffold45.g27355"/>
</dbReference>
<dbReference type="SUPFAM" id="SSF54197">
    <property type="entry name" value="HIT-like"/>
    <property type="match status" value="1"/>
</dbReference>
<dbReference type="Gene3D" id="3.30.428.10">
    <property type="entry name" value="HIT-like"/>
    <property type="match status" value="1"/>
</dbReference>
<dbReference type="GO" id="GO:0003824">
    <property type="term" value="F:catalytic activity"/>
    <property type="evidence" value="ECO:0007669"/>
    <property type="project" value="InterPro"/>
</dbReference>
<dbReference type="Pfam" id="PF13565">
    <property type="entry name" value="HTH_32"/>
    <property type="match status" value="1"/>
</dbReference>
<proteinExistence type="predicted"/>